<organism evidence="3 4">
    <name type="scientific">Macrostomum lignano</name>
    <dbReference type="NCBI Taxonomy" id="282301"/>
    <lineage>
        <taxon>Eukaryota</taxon>
        <taxon>Metazoa</taxon>
        <taxon>Spiralia</taxon>
        <taxon>Lophotrochozoa</taxon>
        <taxon>Platyhelminthes</taxon>
        <taxon>Rhabditophora</taxon>
        <taxon>Macrostomorpha</taxon>
        <taxon>Macrostomida</taxon>
        <taxon>Macrostomidae</taxon>
        <taxon>Macrostomum</taxon>
    </lineage>
</organism>
<dbReference type="Proteomes" id="UP000095280">
    <property type="component" value="Unplaced"/>
</dbReference>
<evidence type="ECO:0000313" key="5">
    <source>
        <dbReference type="WBParaSite" id="maker-uti_cns_0000686-snap-gene-0.4-mRNA-1"/>
    </source>
</evidence>
<dbReference type="InterPro" id="IPR012677">
    <property type="entry name" value="Nucleotide-bd_a/b_plait_sf"/>
</dbReference>
<dbReference type="Pfam" id="PF00567">
    <property type="entry name" value="TUDOR"/>
    <property type="match status" value="3"/>
</dbReference>
<feature type="domain" description="Tudor" evidence="2">
    <location>
        <begin position="735"/>
        <end position="793"/>
    </location>
</feature>
<accession>A0A1I8G1X7</accession>
<dbReference type="InterPro" id="IPR035437">
    <property type="entry name" value="SNase_OB-fold_sf"/>
</dbReference>
<dbReference type="InterPro" id="IPR035979">
    <property type="entry name" value="RBD_domain_sf"/>
</dbReference>
<feature type="domain" description="Tudor" evidence="2">
    <location>
        <begin position="534"/>
        <end position="593"/>
    </location>
</feature>
<dbReference type="InterPro" id="IPR002999">
    <property type="entry name" value="Tudor"/>
</dbReference>
<feature type="region of interest" description="Disordered" evidence="1">
    <location>
        <begin position="77"/>
        <end position="133"/>
    </location>
</feature>
<dbReference type="WBParaSite" id="maker-uti_cns_0000686-snap-gene-0.4-mRNA-1">
    <property type="protein sequence ID" value="maker-uti_cns_0000686-snap-gene-0.4-mRNA-1"/>
    <property type="gene ID" value="maker-uti_cns_0000686-snap-gene-0.4"/>
</dbReference>
<dbReference type="AlphaFoldDB" id="A0A1I8G1X7"/>
<sequence>MAASDPSPNLFIVFRSADTVSEDDVRAFLESFDAPETLSVPRRKEGESRLCFATYESEAKATSVMNAIIDSGANLKGERPTVRYNNGQRDNRRRTVGGAGGGGGPSSVSSFGQRRDDARMGSQSSLSKSGFGGFGSGGDTAARSASRSSGAAASQFYANKDIDLARLVIKVETGNGVRHIECQPDCFNLMRQFMAPDEVDTGIRAFAISANGGGGQQAPIPIRAEQTAPVLTNGQRQHNNGGGLRTSSSPQQLMPPPPPLRQPQAPPQTVVPEAASTVPKPVARFEPRRLAPGERLRAQLIEFDSVNQFTAVDMKLGEKYQQQVEVLIDRLYNNANGLAVRESAIDPKVGDCVCAMWDSDSKYYRAVVREVSGGRLTVFFFDEASIDGVQAAKVRKIAPELISLPNLALLCRLDGVQDSEFNRLRNKLAAAGFIVDLEIVQCNGFECSVRMYLGGECLNNAPAAAAPASQAASSLPVRSVEPNREYPVVAIEAASPAELGLMLIEHETDYQAVAALLAQINANNGANLEPLPAIPPVGSACLARWAQDNNFYRARVIQLVGDNRCRLFFLDDGNTDMADLEQLKQLPAELTAEPPVALRCRAVNASDARLTKPIPTNCEMLAVFAAGGAGDAEVCFDASLVGLQFAADKSDALIVSVPAASSALPAAPAAAVPAFLASVNNIDQGDDSREVRIVHMDSPIDFLVQRTDMDAEFGQFAVELDAHCKQGASPCQPSDLQVNSLVAAPFMDVYYRARITQLLPDQSSAVVYYIDYGNADSVRFNQLFKLEPAHLAKPAWVKRGRLSRIAPAASNGQWPDNIQVDVQTQLGGDTAVLRFAPPDACDLATEQCPSLCQALVRAGLAAIVIE</sequence>
<feature type="domain" description="Tudor" evidence="2">
    <location>
        <begin position="346"/>
        <end position="404"/>
    </location>
</feature>
<proteinExistence type="predicted"/>
<dbReference type="Gene3D" id="3.30.70.330">
    <property type="match status" value="1"/>
</dbReference>
<protein>
    <submittedName>
        <fullName evidence="4 5">Tudor domain-containing protein</fullName>
    </submittedName>
</protein>
<dbReference type="SUPFAM" id="SSF54928">
    <property type="entry name" value="RNA-binding domain, RBD"/>
    <property type="match status" value="1"/>
</dbReference>
<evidence type="ECO:0000259" key="2">
    <source>
        <dbReference type="PROSITE" id="PS50304"/>
    </source>
</evidence>
<dbReference type="Gene3D" id="2.40.50.90">
    <property type="match status" value="1"/>
</dbReference>
<dbReference type="PROSITE" id="PS50304">
    <property type="entry name" value="TUDOR"/>
    <property type="match status" value="3"/>
</dbReference>
<dbReference type="SMART" id="SM00333">
    <property type="entry name" value="TUDOR"/>
    <property type="match status" value="3"/>
</dbReference>
<reference evidence="4 5" key="1">
    <citation type="submission" date="2016-11" db="UniProtKB">
        <authorList>
            <consortium name="WormBaseParasite"/>
        </authorList>
    </citation>
    <scope>IDENTIFICATION</scope>
</reference>
<feature type="compositionally biased region" description="Pro residues" evidence="1">
    <location>
        <begin position="253"/>
        <end position="266"/>
    </location>
</feature>
<dbReference type="STRING" id="282301.A0A1I8G1X7"/>
<dbReference type="CDD" id="cd20379">
    <property type="entry name" value="Tudor_dTUD-like"/>
    <property type="match status" value="1"/>
</dbReference>
<dbReference type="SUPFAM" id="SSF63748">
    <property type="entry name" value="Tudor/PWWP/MBT"/>
    <property type="match status" value="3"/>
</dbReference>
<evidence type="ECO:0000256" key="1">
    <source>
        <dbReference type="SAM" id="MobiDB-lite"/>
    </source>
</evidence>
<dbReference type="GO" id="GO:0003676">
    <property type="term" value="F:nucleic acid binding"/>
    <property type="evidence" value="ECO:0007669"/>
    <property type="project" value="InterPro"/>
</dbReference>
<dbReference type="OrthoDB" id="439808at2759"/>
<evidence type="ECO:0000313" key="4">
    <source>
        <dbReference type="WBParaSite" id="maker-uti_cns_0000651-snap-gene-0.2-mRNA-1"/>
    </source>
</evidence>
<dbReference type="Gene3D" id="2.30.30.140">
    <property type="match status" value="3"/>
</dbReference>
<dbReference type="PANTHER" id="PTHR22948">
    <property type="entry name" value="TUDOR DOMAIN CONTAINING PROTEIN"/>
    <property type="match status" value="1"/>
</dbReference>
<feature type="region of interest" description="Disordered" evidence="1">
    <location>
        <begin position="233"/>
        <end position="276"/>
    </location>
</feature>
<name>A0A1I8G1X7_9PLAT</name>
<feature type="compositionally biased region" description="Polar residues" evidence="1">
    <location>
        <begin position="233"/>
        <end position="249"/>
    </location>
</feature>
<keyword evidence="3" id="KW-1185">Reference proteome</keyword>
<dbReference type="WBParaSite" id="maker-uti_cns_0000651-snap-gene-0.2-mRNA-1">
    <property type="protein sequence ID" value="maker-uti_cns_0000651-snap-gene-0.2-mRNA-1"/>
    <property type="gene ID" value="maker-uti_cns_0000651-snap-gene-0.2"/>
</dbReference>
<evidence type="ECO:0000313" key="3">
    <source>
        <dbReference type="Proteomes" id="UP000095280"/>
    </source>
</evidence>
<dbReference type="PANTHER" id="PTHR22948:SF29">
    <property type="entry name" value="FI02030P-RELATED"/>
    <property type="match status" value="1"/>
</dbReference>
<dbReference type="InterPro" id="IPR050621">
    <property type="entry name" value="Tudor_domain_containing"/>
</dbReference>